<name>A0A9N8YN28_9GLOM</name>
<feature type="region of interest" description="Disordered" evidence="1">
    <location>
        <begin position="1"/>
        <end position="34"/>
    </location>
</feature>
<evidence type="ECO:0000256" key="1">
    <source>
        <dbReference type="SAM" id="MobiDB-lite"/>
    </source>
</evidence>
<comment type="caution">
    <text evidence="2">The sequence shown here is derived from an EMBL/GenBank/DDBJ whole genome shotgun (WGS) entry which is preliminary data.</text>
</comment>
<evidence type="ECO:0000313" key="2">
    <source>
        <dbReference type="EMBL" id="CAG8434785.1"/>
    </source>
</evidence>
<dbReference type="Proteomes" id="UP000789831">
    <property type="component" value="Unassembled WGS sequence"/>
</dbReference>
<feature type="region of interest" description="Disordered" evidence="1">
    <location>
        <begin position="61"/>
        <end position="90"/>
    </location>
</feature>
<sequence length="90" mass="10217">MEEYRDNVQISPNIESVNESNSQKTNSIPGLQNNIGNNADILTNIITLPVTMLPSNLPVSMSQEQDVLPEEIHDPHEPLSSDYRRFRRLT</sequence>
<proteinExistence type="predicted"/>
<feature type="compositionally biased region" description="Polar residues" evidence="1">
    <location>
        <begin position="8"/>
        <end position="34"/>
    </location>
</feature>
<reference evidence="2" key="1">
    <citation type="submission" date="2021-06" db="EMBL/GenBank/DDBJ databases">
        <authorList>
            <person name="Kallberg Y."/>
            <person name="Tangrot J."/>
            <person name="Rosling A."/>
        </authorList>
    </citation>
    <scope>NUCLEOTIDE SEQUENCE</scope>
    <source>
        <strain evidence="2">MT106</strain>
    </source>
</reference>
<evidence type="ECO:0000313" key="3">
    <source>
        <dbReference type="Proteomes" id="UP000789831"/>
    </source>
</evidence>
<accession>A0A9N8YN28</accession>
<keyword evidence="3" id="KW-1185">Reference proteome</keyword>
<protein>
    <submittedName>
        <fullName evidence="2">11743_t:CDS:1</fullName>
    </submittedName>
</protein>
<organism evidence="2 3">
    <name type="scientific">Ambispora gerdemannii</name>
    <dbReference type="NCBI Taxonomy" id="144530"/>
    <lineage>
        <taxon>Eukaryota</taxon>
        <taxon>Fungi</taxon>
        <taxon>Fungi incertae sedis</taxon>
        <taxon>Mucoromycota</taxon>
        <taxon>Glomeromycotina</taxon>
        <taxon>Glomeromycetes</taxon>
        <taxon>Archaeosporales</taxon>
        <taxon>Ambisporaceae</taxon>
        <taxon>Ambispora</taxon>
    </lineage>
</organism>
<feature type="compositionally biased region" description="Basic and acidic residues" evidence="1">
    <location>
        <begin position="70"/>
        <end position="84"/>
    </location>
</feature>
<gene>
    <name evidence="2" type="ORF">AGERDE_LOCUS402</name>
</gene>
<dbReference type="AlphaFoldDB" id="A0A9N8YN28"/>
<dbReference type="EMBL" id="CAJVPL010000020">
    <property type="protein sequence ID" value="CAG8434785.1"/>
    <property type="molecule type" value="Genomic_DNA"/>
</dbReference>